<evidence type="ECO:0000256" key="2">
    <source>
        <dbReference type="SAM" id="MobiDB-lite"/>
    </source>
</evidence>
<feature type="coiled-coil region" evidence="1">
    <location>
        <begin position="210"/>
        <end position="269"/>
    </location>
</feature>
<feature type="region of interest" description="Disordered" evidence="2">
    <location>
        <begin position="29"/>
        <end position="110"/>
    </location>
</feature>
<feature type="compositionally biased region" description="Pro residues" evidence="2">
    <location>
        <begin position="33"/>
        <end position="44"/>
    </location>
</feature>
<evidence type="ECO:0000256" key="1">
    <source>
        <dbReference type="SAM" id="Coils"/>
    </source>
</evidence>
<keyword evidence="1" id="KW-0175">Coiled coil</keyword>
<evidence type="ECO:0000313" key="4">
    <source>
        <dbReference type="RefSeq" id="XP_045560970.1"/>
    </source>
</evidence>
<dbReference type="RefSeq" id="XP_045560970.1">
    <property type="nucleotide sequence ID" value="XM_045705014.1"/>
</dbReference>
<dbReference type="PANTHER" id="PTHR28574:SF1">
    <property type="entry name" value="RIKEN CDNA 6820408C15 GENE"/>
    <property type="match status" value="1"/>
</dbReference>
<dbReference type="Pfam" id="PF15397">
    <property type="entry name" value="DUF4618"/>
    <property type="match status" value="1"/>
</dbReference>
<organism evidence="3 4">
    <name type="scientific">Salmo salar</name>
    <name type="common">Atlantic salmon</name>
    <dbReference type="NCBI Taxonomy" id="8030"/>
    <lineage>
        <taxon>Eukaryota</taxon>
        <taxon>Metazoa</taxon>
        <taxon>Chordata</taxon>
        <taxon>Craniata</taxon>
        <taxon>Vertebrata</taxon>
        <taxon>Euteleostomi</taxon>
        <taxon>Actinopterygii</taxon>
        <taxon>Neopterygii</taxon>
        <taxon>Teleostei</taxon>
        <taxon>Protacanthopterygii</taxon>
        <taxon>Salmoniformes</taxon>
        <taxon>Salmonidae</taxon>
        <taxon>Salmoninae</taxon>
        <taxon>Salmo</taxon>
    </lineage>
</organism>
<dbReference type="InterPro" id="IPR029236">
    <property type="entry name" value="DUF4618"/>
</dbReference>
<sequence length="401" mass="46182">MNVLPNHLVKSLKEDFKKLDYSKWERCNRSKTEPPPWVILPPLPNKTTGSPSERYPATGREESGTSSATHNFFPTTDKPGKSRPNTGHEESTASSMGRLSRRRRNKRVKLDPITLKKQENIKTLKLLIMSRKKTLVELEKHCALLQESNVRTAGEIDSTDRQSVSSAREFLIRHDKLGSSIAAFNSWSHSQMEQAKTELQKAETAAKNRLWGLHEQLREVKAELVNAQAELHTLKTYKDKEYPVKALRIAEIKREIEKLKETQQDENEDVNLLCQTEMVYLERRSQHEEQEVLSVIAKQNVSYIPSVVKLMAAHNQTIKKEIGIHKKEIAELEDKNRELIQSVQELQISRTNIRKDIFQDVFPKSDKLVNSESTQIQLISLTLVTFGEKVCLFKDAPRIWR</sequence>
<accession>A0ABM3DQ84</accession>
<gene>
    <name evidence="4" type="primary">cssa22h20orf96</name>
    <name evidence="4" type="synonym">ct096</name>
</gene>
<dbReference type="Proteomes" id="UP001652741">
    <property type="component" value="Chromosome ssa22"/>
</dbReference>
<name>A0ABM3DQ84_SALSA</name>
<keyword evidence="3" id="KW-1185">Reference proteome</keyword>
<dbReference type="PANTHER" id="PTHR28574">
    <property type="entry name" value="RIKEN CDNA 6820408C15"/>
    <property type="match status" value="1"/>
</dbReference>
<dbReference type="GeneID" id="100196326"/>
<evidence type="ECO:0000313" key="3">
    <source>
        <dbReference type="Proteomes" id="UP001652741"/>
    </source>
</evidence>
<feature type="compositionally biased region" description="Polar residues" evidence="2">
    <location>
        <begin position="64"/>
        <end position="74"/>
    </location>
</feature>
<protein>
    <submittedName>
        <fullName evidence="4">Uncharacterized protein C20orf96 homolog isoform X1</fullName>
    </submittedName>
</protein>
<proteinExistence type="predicted"/>
<reference evidence="4" key="1">
    <citation type="submission" date="2025-08" db="UniProtKB">
        <authorList>
            <consortium name="RefSeq"/>
        </authorList>
    </citation>
    <scope>IDENTIFICATION</scope>
</reference>
<feature type="coiled-coil region" evidence="1">
    <location>
        <begin position="315"/>
        <end position="349"/>
    </location>
</feature>